<evidence type="ECO:0000313" key="3">
    <source>
        <dbReference type="Proteomes" id="UP001440984"/>
    </source>
</evidence>
<evidence type="ECO:0000256" key="1">
    <source>
        <dbReference type="SAM" id="MobiDB-lite"/>
    </source>
</evidence>
<reference evidence="2 3" key="1">
    <citation type="submission" date="2024-05" db="EMBL/GenBank/DDBJ databases">
        <authorList>
            <person name="Zhao H."/>
            <person name="Xu Y."/>
            <person name="Lin S."/>
            <person name="Spain J.C."/>
            <person name="Zhou N.-Y."/>
        </authorList>
    </citation>
    <scope>NUCLEOTIDE SEQUENCE [LARGE SCALE GENOMIC DNA]</scope>
    <source>
        <strain evidence="2 3">NEAU-NG30</strain>
    </source>
</reference>
<feature type="region of interest" description="Disordered" evidence="1">
    <location>
        <begin position="1"/>
        <end position="24"/>
    </location>
</feature>
<name>A0ABV0L7B1_9PSEU</name>
<evidence type="ECO:0008006" key="4">
    <source>
        <dbReference type="Google" id="ProtNLM"/>
    </source>
</evidence>
<organism evidence="2 3">
    <name type="scientific">Amycolatopsis melonis</name>
    <dbReference type="NCBI Taxonomy" id="3156488"/>
    <lineage>
        <taxon>Bacteria</taxon>
        <taxon>Bacillati</taxon>
        <taxon>Actinomycetota</taxon>
        <taxon>Actinomycetes</taxon>
        <taxon>Pseudonocardiales</taxon>
        <taxon>Pseudonocardiaceae</taxon>
        <taxon>Amycolatopsis</taxon>
    </lineage>
</organism>
<accession>A0ABV0L7B1</accession>
<protein>
    <recommendedName>
        <fullName evidence="4">Resolvase/invertase-type recombinase catalytic domain-containing protein</fullName>
    </recommendedName>
</protein>
<dbReference type="Proteomes" id="UP001440984">
    <property type="component" value="Unassembled WGS sequence"/>
</dbReference>
<evidence type="ECO:0000313" key="2">
    <source>
        <dbReference type="EMBL" id="MEQ0558191.1"/>
    </source>
</evidence>
<keyword evidence="3" id="KW-1185">Reference proteome</keyword>
<sequence>MNCSERAVMTPRPRHPSSVIPPHPPLRQVAAPPAGTADLLSQWMNGKKLATTTATRPDHGSGLRFAFYGRTSTTRHQDRVSSQGWQRDMAEHLITGHGQIVAAHFDVGTSRRVP</sequence>
<gene>
    <name evidence="2" type="ORF">ABJI51_03845</name>
</gene>
<dbReference type="RefSeq" id="WP_348947514.1">
    <property type="nucleotide sequence ID" value="NZ_JBDZYD010000001.1"/>
</dbReference>
<dbReference type="EMBL" id="JBDZYD010000001">
    <property type="protein sequence ID" value="MEQ0558191.1"/>
    <property type="molecule type" value="Genomic_DNA"/>
</dbReference>
<comment type="caution">
    <text evidence="2">The sequence shown here is derived from an EMBL/GenBank/DDBJ whole genome shotgun (WGS) entry which is preliminary data.</text>
</comment>
<proteinExistence type="predicted"/>